<keyword evidence="5" id="KW-1185">Reference proteome</keyword>
<accession>A0A507BBT6</accession>
<dbReference type="GO" id="GO:0016616">
    <property type="term" value="F:oxidoreductase activity, acting on the CH-OH group of donors, NAD or NADP as acceptor"/>
    <property type="evidence" value="ECO:0007669"/>
    <property type="project" value="TreeGrafter"/>
</dbReference>
<dbReference type="OrthoDB" id="417891at2759"/>
<reference evidence="4 5" key="1">
    <citation type="submission" date="2019-06" db="EMBL/GenBank/DDBJ databases">
        <title>Draft genome sequence of the filamentous fungus Phialemoniopsis curvata isolated from diesel fuel.</title>
        <authorList>
            <person name="Varaljay V.A."/>
            <person name="Lyon W.J."/>
            <person name="Crouch A.L."/>
            <person name="Drake C.E."/>
            <person name="Hollomon J.M."/>
            <person name="Nadeau L.J."/>
            <person name="Nunn H.S."/>
            <person name="Stevenson B.S."/>
            <person name="Bojanowski C.L."/>
            <person name="Crookes-Goodson W.J."/>
        </authorList>
    </citation>
    <scope>NUCLEOTIDE SEQUENCE [LARGE SCALE GENOMIC DNA]</scope>
    <source>
        <strain evidence="4 5">D216</strain>
    </source>
</reference>
<dbReference type="Proteomes" id="UP000319257">
    <property type="component" value="Unassembled WGS sequence"/>
</dbReference>
<dbReference type="GeneID" id="41970982"/>
<protein>
    <submittedName>
        <fullName evidence="4">Uncharacterized protein</fullName>
    </submittedName>
</protein>
<evidence type="ECO:0000313" key="4">
    <source>
        <dbReference type="EMBL" id="TPX16973.1"/>
    </source>
</evidence>
<dbReference type="EMBL" id="SKBQ01000015">
    <property type="protein sequence ID" value="TPX16973.1"/>
    <property type="molecule type" value="Genomic_DNA"/>
</dbReference>
<keyword evidence="3" id="KW-0560">Oxidoreductase</keyword>
<evidence type="ECO:0000313" key="5">
    <source>
        <dbReference type="Proteomes" id="UP000319257"/>
    </source>
</evidence>
<evidence type="ECO:0000256" key="2">
    <source>
        <dbReference type="ARBA" id="ARBA00022857"/>
    </source>
</evidence>
<dbReference type="PRINTS" id="PR00081">
    <property type="entry name" value="GDHRDH"/>
</dbReference>
<dbReference type="PANTHER" id="PTHR42760:SF115">
    <property type="entry name" value="3-OXOACYL-[ACYL-CARRIER-PROTEIN] REDUCTASE FABG"/>
    <property type="match status" value="1"/>
</dbReference>
<dbReference type="FunFam" id="3.40.50.720:FF:000084">
    <property type="entry name" value="Short-chain dehydrogenase reductase"/>
    <property type="match status" value="1"/>
</dbReference>
<organism evidence="4 5">
    <name type="scientific">Thyridium curvatum</name>
    <dbReference type="NCBI Taxonomy" id="1093900"/>
    <lineage>
        <taxon>Eukaryota</taxon>
        <taxon>Fungi</taxon>
        <taxon>Dikarya</taxon>
        <taxon>Ascomycota</taxon>
        <taxon>Pezizomycotina</taxon>
        <taxon>Sordariomycetes</taxon>
        <taxon>Sordariomycetidae</taxon>
        <taxon>Thyridiales</taxon>
        <taxon>Thyridiaceae</taxon>
        <taxon>Thyridium</taxon>
    </lineage>
</organism>
<gene>
    <name evidence="4" type="ORF">E0L32_003535</name>
</gene>
<dbReference type="Pfam" id="PF13561">
    <property type="entry name" value="adh_short_C2"/>
    <property type="match status" value="1"/>
</dbReference>
<proteinExistence type="inferred from homology"/>
<comment type="similarity">
    <text evidence="1">Belongs to the short-chain dehydrogenases/reductases (SDR) family.</text>
</comment>
<dbReference type="PRINTS" id="PR00080">
    <property type="entry name" value="SDRFAMILY"/>
</dbReference>
<dbReference type="SUPFAM" id="SSF51735">
    <property type="entry name" value="NAD(P)-binding Rossmann-fold domains"/>
    <property type="match status" value="1"/>
</dbReference>
<dbReference type="PANTHER" id="PTHR42760">
    <property type="entry name" value="SHORT-CHAIN DEHYDROGENASES/REDUCTASES FAMILY MEMBER"/>
    <property type="match status" value="1"/>
</dbReference>
<dbReference type="InterPro" id="IPR002347">
    <property type="entry name" value="SDR_fam"/>
</dbReference>
<evidence type="ECO:0000256" key="3">
    <source>
        <dbReference type="ARBA" id="ARBA00023002"/>
    </source>
</evidence>
<dbReference type="RefSeq" id="XP_030998684.1">
    <property type="nucleotide sequence ID" value="XM_031137846.1"/>
</dbReference>
<comment type="caution">
    <text evidence="4">The sequence shown here is derived from an EMBL/GenBank/DDBJ whole genome shotgun (WGS) entry which is preliminary data.</text>
</comment>
<name>A0A507BBT6_9PEZI</name>
<sequence length="271" mass="28623">MDQFNADTDTYRSVTINSLLSLAGKTVVVTGGCRGLGLSIAVGCAEFGGTVVIVDILDEPKEDLSRLRTENNITLHYRHVNVASYDGLQSTFAEIAETFGCIQCLVNAAGVGTGGPFLECGKAVIDKILDVNVKGTILATQLAIEQMTDKGVEGAIVNISSIGGHAGIPGQQNAAYCASKGAILGFTKSLAVEFAQRRIRVNSVSPGFFLTKVTPGYVERDVERLKLFESLVPMGRFADRAELKSLVAFLLSPASSYITGEDIVIDGGVLA</sequence>
<dbReference type="Gene3D" id="3.40.50.720">
    <property type="entry name" value="NAD(P)-binding Rossmann-like Domain"/>
    <property type="match status" value="1"/>
</dbReference>
<dbReference type="InParanoid" id="A0A507BBT6"/>
<keyword evidence="2" id="KW-0521">NADP</keyword>
<dbReference type="AlphaFoldDB" id="A0A507BBT6"/>
<evidence type="ECO:0000256" key="1">
    <source>
        <dbReference type="ARBA" id="ARBA00006484"/>
    </source>
</evidence>
<dbReference type="InterPro" id="IPR036291">
    <property type="entry name" value="NAD(P)-bd_dom_sf"/>
</dbReference>
<dbReference type="STRING" id="1093900.A0A507BBT6"/>